<dbReference type="WBParaSite" id="nRc.2.0.1.t13790-RA">
    <property type="protein sequence ID" value="nRc.2.0.1.t13790-RA"/>
    <property type="gene ID" value="nRc.2.0.1.g13790"/>
</dbReference>
<dbReference type="Proteomes" id="UP000887565">
    <property type="component" value="Unplaced"/>
</dbReference>
<accession>A0A915II87</accession>
<keyword evidence="1" id="KW-1185">Reference proteome</keyword>
<protein>
    <submittedName>
        <fullName evidence="2">Uncharacterized protein</fullName>
    </submittedName>
</protein>
<proteinExistence type="predicted"/>
<reference evidence="2" key="1">
    <citation type="submission" date="2022-11" db="UniProtKB">
        <authorList>
            <consortium name="WormBaseParasite"/>
        </authorList>
    </citation>
    <scope>IDENTIFICATION</scope>
</reference>
<organism evidence="1 2">
    <name type="scientific">Romanomermis culicivorax</name>
    <name type="common">Nematode worm</name>
    <dbReference type="NCBI Taxonomy" id="13658"/>
    <lineage>
        <taxon>Eukaryota</taxon>
        <taxon>Metazoa</taxon>
        <taxon>Ecdysozoa</taxon>
        <taxon>Nematoda</taxon>
        <taxon>Enoplea</taxon>
        <taxon>Dorylaimia</taxon>
        <taxon>Mermithida</taxon>
        <taxon>Mermithoidea</taxon>
        <taxon>Mermithidae</taxon>
        <taxon>Romanomermis</taxon>
    </lineage>
</organism>
<name>A0A915II87_ROMCU</name>
<sequence length="46" mass="5333">MLPALAFVPLSRVEESFDYLCNNNDYPDIVQPIIDQFQTTWIGDWG</sequence>
<evidence type="ECO:0000313" key="2">
    <source>
        <dbReference type="WBParaSite" id="nRc.2.0.1.t13790-RA"/>
    </source>
</evidence>
<evidence type="ECO:0000313" key="1">
    <source>
        <dbReference type="Proteomes" id="UP000887565"/>
    </source>
</evidence>
<dbReference type="AlphaFoldDB" id="A0A915II87"/>